<sequence>MPVISIIGPKGGIGKTTLSINTAAALTHSLG</sequence>
<evidence type="ECO:0000313" key="1">
    <source>
        <dbReference type="EMBL" id="SVC40668.1"/>
    </source>
</evidence>
<protein>
    <submittedName>
        <fullName evidence="1">Uncharacterized protein</fullName>
    </submittedName>
</protein>
<dbReference type="InterPro" id="IPR027417">
    <property type="entry name" value="P-loop_NTPase"/>
</dbReference>
<dbReference type="SUPFAM" id="SSF52540">
    <property type="entry name" value="P-loop containing nucleoside triphosphate hydrolases"/>
    <property type="match status" value="1"/>
</dbReference>
<name>A0A382LVU6_9ZZZZ</name>
<proteinExistence type="predicted"/>
<dbReference type="Gene3D" id="3.40.50.300">
    <property type="entry name" value="P-loop containing nucleotide triphosphate hydrolases"/>
    <property type="match status" value="1"/>
</dbReference>
<accession>A0A382LVU6</accession>
<feature type="non-terminal residue" evidence="1">
    <location>
        <position position="31"/>
    </location>
</feature>
<dbReference type="AlphaFoldDB" id="A0A382LVU6"/>
<dbReference type="EMBL" id="UINC01089508">
    <property type="protein sequence ID" value="SVC40668.1"/>
    <property type="molecule type" value="Genomic_DNA"/>
</dbReference>
<gene>
    <name evidence="1" type="ORF">METZ01_LOCUS293522</name>
</gene>
<organism evidence="1">
    <name type="scientific">marine metagenome</name>
    <dbReference type="NCBI Taxonomy" id="408172"/>
    <lineage>
        <taxon>unclassified sequences</taxon>
        <taxon>metagenomes</taxon>
        <taxon>ecological metagenomes</taxon>
    </lineage>
</organism>
<reference evidence="1" key="1">
    <citation type="submission" date="2018-05" db="EMBL/GenBank/DDBJ databases">
        <authorList>
            <person name="Lanie J.A."/>
            <person name="Ng W.-L."/>
            <person name="Kazmierczak K.M."/>
            <person name="Andrzejewski T.M."/>
            <person name="Davidsen T.M."/>
            <person name="Wayne K.J."/>
            <person name="Tettelin H."/>
            <person name="Glass J.I."/>
            <person name="Rusch D."/>
            <person name="Podicherti R."/>
            <person name="Tsui H.-C.T."/>
            <person name="Winkler M.E."/>
        </authorList>
    </citation>
    <scope>NUCLEOTIDE SEQUENCE</scope>
</reference>